<evidence type="ECO:0000313" key="1">
    <source>
        <dbReference type="EMBL" id="KAI4384406.1"/>
    </source>
</evidence>
<comment type="caution">
    <text evidence="1">The sequence shown here is derived from an EMBL/GenBank/DDBJ whole genome shotgun (WGS) entry which is preliminary data.</text>
</comment>
<organism evidence="1 2">
    <name type="scientific">Melastoma candidum</name>
    <dbReference type="NCBI Taxonomy" id="119954"/>
    <lineage>
        <taxon>Eukaryota</taxon>
        <taxon>Viridiplantae</taxon>
        <taxon>Streptophyta</taxon>
        <taxon>Embryophyta</taxon>
        <taxon>Tracheophyta</taxon>
        <taxon>Spermatophyta</taxon>
        <taxon>Magnoliopsida</taxon>
        <taxon>eudicotyledons</taxon>
        <taxon>Gunneridae</taxon>
        <taxon>Pentapetalae</taxon>
        <taxon>rosids</taxon>
        <taxon>malvids</taxon>
        <taxon>Myrtales</taxon>
        <taxon>Melastomataceae</taxon>
        <taxon>Melastomatoideae</taxon>
        <taxon>Melastomateae</taxon>
        <taxon>Melastoma</taxon>
    </lineage>
</organism>
<dbReference type="Proteomes" id="UP001057402">
    <property type="component" value="Chromosome 2"/>
</dbReference>
<gene>
    <name evidence="1" type="ORF">MLD38_002570</name>
</gene>
<name>A0ACB9RZ14_9MYRT</name>
<reference evidence="2" key="1">
    <citation type="journal article" date="2023" name="Front. Plant Sci.">
        <title>Chromosomal-level genome assembly of Melastoma candidum provides insights into trichome evolution.</title>
        <authorList>
            <person name="Zhong Y."/>
            <person name="Wu W."/>
            <person name="Sun C."/>
            <person name="Zou P."/>
            <person name="Liu Y."/>
            <person name="Dai S."/>
            <person name="Zhou R."/>
        </authorList>
    </citation>
    <scope>NUCLEOTIDE SEQUENCE [LARGE SCALE GENOMIC DNA]</scope>
</reference>
<evidence type="ECO:0000313" key="2">
    <source>
        <dbReference type="Proteomes" id="UP001057402"/>
    </source>
</evidence>
<proteinExistence type="predicted"/>
<accession>A0ACB9RZ14</accession>
<protein>
    <submittedName>
        <fullName evidence="1">Uncharacterized protein</fullName>
    </submittedName>
</protein>
<dbReference type="EMBL" id="CM042881">
    <property type="protein sequence ID" value="KAI4384406.1"/>
    <property type="molecule type" value="Genomic_DNA"/>
</dbReference>
<sequence length="213" mass="23377">MDYEEGVGSFDHIDDFLDVPSLEPWSPPLPLSDSVFCDSDIFPQLSLLPEDGILLQSDDIFQMEWLDHPSFSQPPRSPSPVSVLESSTSSSSCPITSPQLPPSVLSPASELSPAVVKKKKIKFTLPAPPPATNGDGDPSIPLPVRKCWHCEVAKTPQWRAGPMGPKTLCNACGVRYKSGRLFPEYRPAASPTFVPSVHSNSHRKVLEMRTKVW</sequence>
<keyword evidence="2" id="KW-1185">Reference proteome</keyword>